<sequence length="165" mass="19146">MNNKQINFPIYEGHFMTVAPVVDQSINILRFRDEEQNPYNILINRVTLLEGKTPEEFCDDQVERMQRFVPGFSEEGKRLTHEIGPAKLPLIQMANKYLEDGKWVKQVISVITLPYHPRINPAKRNLIIFTLAVDEDFTESQRKHYVKIINSFVPFEDEAAVKANG</sequence>
<keyword evidence="2" id="KW-1185">Reference proteome</keyword>
<evidence type="ECO:0000313" key="1">
    <source>
        <dbReference type="EMBL" id="RDK96043.1"/>
    </source>
</evidence>
<proteinExistence type="predicted"/>
<dbReference type="RefSeq" id="WP_115457764.1">
    <property type="nucleotide sequence ID" value="NZ_QRAP01000002.1"/>
</dbReference>
<name>A0A370R284_9GAMM</name>
<dbReference type="OrthoDB" id="6518383at2"/>
<dbReference type="Gene3D" id="3.40.1000.10">
    <property type="entry name" value="Mog1/PsbP, alpha/beta/alpha sandwich"/>
    <property type="match status" value="1"/>
</dbReference>
<dbReference type="Proteomes" id="UP000254848">
    <property type="component" value="Unassembled WGS sequence"/>
</dbReference>
<dbReference type="AlphaFoldDB" id="A0A370R284"/>
<organism evidence="1 2">
    <name type="scientific">Enterobacillus tribolii</name>
    <dbReference type="NCBI Taxonomy" id="1487935"/>
    <lineage>
        <taxon>Bacteria</taxon>
        <taxon>Pseudomonadati</taxon>
        <taxon>Pseudomonadota</taxon>
        <taxon>Gammaproteobacteria</taxon>
        <taxon>Enterobacterales</taxon>
        <taxon>Hafniaceae</taxon>
        <taxon>Enterobacillus</taxon>
    </lineage>
</organism>
<evidence type="ECO:0008006" key="3">
    <source>
        <dbReference type="Google" id="ProtNLM"/>
    </source>
</evidence>
<reference evidence="1 2" key="1">
    <citation type="submission" date="2018-07" db="EMBL/GenBank/DDBJ databases">
        <title>Genomic Encyclopedia of Type Strains, Phase IV (KMG-IV): sequencing the most valuable type-strain genomes for metagenomic binning, comparative biology and taxonomic classification.</title>
        <authorList>
            <person name="Goeker M."/>
        </authorList>
    </citation>
    <scope>NUCLEOTIDE SEQUENCE [LARGE SCALE GENOMIC DNA]</scope>
    <source>
        <strain evidence="1 2">DSM 103736</strain>
    </source>
</reference>
<dbReference type="InterPro" id="IPR014894">
    <property type="entry name" value="DcrB/EagT6"/>
</dbReference>
<evidence type="ECO:0000313" key="2">
    <source>
        <dbReference type="Proteomes" id="UP000254848"/>
    </source>
</evidence>
<dbReference type="SUPFAM" id="SSF55724">
    <property type="entry name" value="Mog1p/PsbP-like"/>
    <property type="match status" value="1"/>
</dbReference>
<accession>A0A370R284</accession>
<dbReference type="InterPro" id="IPR016123">
    <property type="entry name" value="Mog1/PsbP_a/b/a-sand"/>
</dbReference>
<comment type="caution">
    <text evidence="1">The sequence shown here is derived from an EMBL/GenBank/DDBJ whole genome shotgun (WGS) entry which is preliminary data.</text>
</comment>
<dbReference type="Pfam" id="PF08786">
    <property type="entry name" value="DcrB"/>
    <property type="match status" value="1"/>
</dbReference>
<dbReference type="EMBL" id="QRAP01000002">
    <property type="protein sequence ID" value="RDK96043.1"/>
    <property type="molecule type" value="Genomic_DNA"/>
</dbReference>
<protein>
    <recommendedName>
        <fullName evidence="3">DUF1795 domain-containing protein</fullName>
    </recommendedName>
</protein>
<gene>
    <name evidence="1" type="ORF">C8D90_102530</name>
</gene>